<feature type="domain" description="SnoaL-like" evidence="1">
    <location>
        <begin position="8"/>
        <end position="117"/>
    </location>
</feature>
<dbReference type="SUPFAM" id="SSF54427">
    <property type="entry name" value="NTF2-like"/>
    <property type="match status" value="1"/>
</dbReference>
<evidence type="ECO:0000313" key="3">
    <source>
        <dbReference type="Proteomes" id="UP000250434"/>
    </source>
</evidence>
<organism evidence="2 3">
    <name type="scientific">Amycolatopsis albispora</name>
    <dbReference type="NCBI Taxonomy" id="1804986"/>
    <lineage>
        <taxon>Bacteria</taxon>
        <taxon>Bacillati</taxon>
        <taxon>Actinomycetota</taxon>
        <taxon>Actinomycetes</taxon>
        <taxon>Pseudonocardiales</taxon>
        <taxon>Pseudonocardiaceae</taxon>
        <taxon>Amycolatopsis</taxon>
    </lineage>
</organism>
<keyword evidence="3" id="KW-1185">Reference proteome</keyword>
<dbReference type="OrthoDB" id="6657864at2"/>
<gene>
    <name evidence="2" type="ORF">A4R43_03095</name>
</gene>
<dbReference type="Proteomes" id="UP000250434">
    <property type="component" value="Chromosome"/>
</dbReference>
<keyword evidence="2" id="KW-0413">Isomerase</keyword>
<dbReference type="KEGG" id="aab:A4R43_03095"/>
<dbReference type="EMBL" id="CP015163">
    <property type="protein sequence ID" value="AXB41629.1"/>
    <property type="molecule type" value="Genomic_DNA"/>
</dbReference>
<dbReference type="Pfam" id="PF12680">
    <property type="entry name" value="SnoaL_2"/>
    <property type="match status" value="1"/>
</dbReference>
<dbReference type="AlphaFoldDB" id="A0A344L0Q5"/>
<dbReference type="PANTHER" id="PTHR41252">
    <property type="entry name" value="BLR2505 PROTEIN"/>
    <property type="match status" value="1"/>
</dbReference>
<evidence type="ECO:0000259" key="1">
    <source>
        <dbReference type="Pfam" id="PF12680"/>
    </source>
</evidence>
<sequence length="132" mass="14628">MSHHNIQPFFEALASRDADRIAAVLTEDSEWFSPPGNAVAVALEATNHMKGRAAIVQFFADELPRLFVRDVGVTFNGVHSAGEHVVVEAELTATLPDGNRYLNDYCFVVEFRNGLVHRVREYADTPRGLKCG</sequence>
<name>A0A344L0Q5_9PSEU</name>
<accession>A0A344L0Q5</accession>
<reference evidence="2 3" key="1">
    <citation type="submission" date="2016-04" db="EMBL/GenBank/DDBJ databases">
        <title>Complete genome sequence and analysis of deep-sea sediment isolate, Amycolatopsis sp. WP1.</title>
        <authorList>
            <person name="Wang H."/>
            <person name="Chen S."/>
            <person name="Wu Q."/>
        </authorList>
    </citation>
    <scope>NUCLEOTIDE SEQUENCE [LARGE SCALE GENOMIC DNA]</scope>
    <source>
        <strain evidence="2 3">WP1</strain>
    </source>
</reference>
<dbReference type="PANTHER" id="PTHR41252:SF1">
    <property type="entry name" value="BLR2505 PROTEIN"/>
    <property type="match status" value="1"/>
</dbReference>
<proteinExistence type="predicted"/>
<dbReference type="InterPro" id="IPR037401">
    <property type="entry name" value="SnoaL-like"/>
</dbReference>
<dbReference type="RefSeq" id="WP_113690900.1">
    <property type="nucleotide sequence ID" value="NZ_CP015163.1"/>
</dbReference>
<evidence type="ECO:0000313" key="2">
    <source>
        <dbReference type="EMBL" id="AXB41629.1"/>
    </source>
</evidence>
<dbReference type="InterPro" id="IPR032710">
    <property type="entry name" value="NTF2-like_dom_sf"/>
</dbReference>
<dbReference type="Gene3D" id="3.10.450.50">
    <property type="match status" value="1"/>
</dbReference>
<protein>
    <submittedName>
        <fullName evidence="2">Ketosteroid isomerase</fullName>
    </submittedName>
</protein>
<dbReference type="GO" id="GO:0016853">
    <property type="term" value="F:isomerase activity"/>
    <property type="evidence" value="ECO:0007669"/>
    <property type="project" value="UniProtKB-KW"/>
</dbReference>